<protein>
    <submittedName>
        <fullName evidence="1">Uncharacterized protein</fullName>
    </submittedName>
</protein>
<reference evidence="1" key="1">
    <citation type="submission" date="2014-03" db="EMBL/GenBank/DDBJ databases">
        <authorList>
            <person name="Emond-Rheault J.-G."/>
            <person name="Trudel M.V."/>
            <person name="Vincent A.T."/>
            <person name="Brochu F."/>
            <person name="Boyle B."/>
            <person name="Tanaka K.H."/>
            <person name="Attere S.A."/>
            <person name="Jubinville E."/>
            <person name="Frenette M."/>
            <person name="Derome N."/>
            <person name="Charette S.J."/>
        </authorList>
    </citation>
    <scope>NUCLEOTIDE SEQUENCE</scope>
    <source>
        <strain evidence="1">09-0167</strain>
    </source>
</reference>
<name>A0A0B0F1A5_AERSS</name>
<reference evidence="1" key="2">
    <citation type="journal article" date="2015" name="Vet. Microbiol.">
        <title>Variants of a genomic island in Aeromonas salmonicida subsp. salmonicida link isolates with their geographical origins.</title>
        <authorList>
            <person name="Emond-Rheault J.G."/>
            <person name="Vincent A.T."/>
            <person name="Trudel M.V."/>
            <person name="Brochu F."/>
            <person name="Boyle B."/>
            <person name="Tanaka K.H."/>
            <person name="Attere S.A."/>
            <person name="Jubinville E."/>
            <person name="Loch T.P."/>
            <person name="Winters A.D."/>
            <person name="Faisal M."/>
            <person name="Frenette M."/>
            <person name="Derome N."/>
            <person name="Charette S.J."/>
        </authorList>
    </citation>
    <scope>NUCLEOTIDE SEQUENCE</scope>
    <source>
        <strain evidence="1">09-0167</strain>
    </source>
</reference>
<dbReference type="AlphaFoldDB" id="A0A0B0F1A5"/>
<sequence>MENIIEIAMNWLLILLAVVGAASMIVQGLAQIAAITPSTRDDEIIGKVQAFLAGLAKILDKVALNLPADKARRP</sequence>
<dbReference type="RefSeq" id="WP_043144156.1">
    <property type="nucleotide sequence ID" value="NZ_JRYV01000095.1"/>
</dbReference>
<organism evidence="1">
    <name type="scientific">Aeromonas salmonicida subsp. salmonicida</name>
    <dbReference type="NCBI Taxonomy" id="29491"/>
    <lineage>
        <taxon>Bacteria</taxon>
        <taxon>Pseudomonadati</taxon>
        <taxon>Pseudomonadota</taxon>
        <taxon>Gammaproteobacteria</taxon>
        <taxon>Aeromonadales</taxon>
        <taxon>Aeromonadaceae</taxon>
        <taxon>Aeromonas</taxon>
    </lineage>
</organism>
<evidence type="ECO:0000313" key="1">
    <source>
        <dbReference type="EMBL" id="AIZ49728.1"/>
    </source>
</evidence>
<proteinExistence type="predicted"/>
<dbReference type="EMBL" id="KJ626180">
    <property type="protein sequence ID" value="AIZ49728.1"/>
    <property type="molecule type" value="Genomic_DNA"/>
</dbReference>
<accession>A0A0B0F1A5</accession>